<dbReference type="InterPro" id="IPR029787">
    <property type="entry name" value="Nucleotide_cyclase"/>
</dbReference>
<organism evidence="4 5">
    <name type="scientific">Undibacterium griseum</name>
    <dbReference type="NCBI Taxonomy" id="2762295"/>
    <lineage>
        <taxon>Bacteria</taxon>
        <taxon>Pseudomonadati</taxon>
        <taxon>Pseudomonadota</taxon>
        <taxon>Betaproteobacteria</taxon>
        <taxon>Burkholderiales</taxon>
        <taxon>Oxalobacteraceae</taxon>
        <taxon>Undibacterium</taxon>
    </lineage>
</organism>
<dbReference type="Pfam" id="PF00990">
    <property type="entry name" value="GGDEF"/>
    <property type="match status" value="1"/>
</dbReference>
<dbReference type="PROSITE" id="PS50887">
    <property type="entry name" value="GGDEF"/>
    <property type="match status" value="1"/>
</dbReference>
<dbReference type="PROSITE" id="PS50885">
    <property type="entry name" value="HAMP"/>
    <property type="match status" value="1"/>
</dbReference>
<keyword evidence="1" id="KW-0472">Membrane</keyword>
<name>A0ABR6YPQ1_9BURK</name>
<dbReference type="CDD" id="cd01949">
    <property type="entry name" value="GGDEF"/>
    <property type="match status" value="1"/>
</dbReference>
<dbReference type="Gene3D" id="6.10.340.10">
    <property type="match status" value="1"/>
</dbReference>
<sequence>MDLRFLKQPQARSIFLGHLRLVGFCLTAGLLLTLALSYVLSRISASHETVLRTSILARNLSDSLLSGDQRATQNMILNSGQDKNLRSLTVFNQLGNAIYSWENGNLINTEHIAPVVPAAHTWQRFHLNSLETSVPILDRETLKGEVILRESLTPLHDRLLLQLMLGLLASIFIALPAALVLTRRRMALLDPVLELATVAEQAATLGDYSLRAATDSEKQLGNLTMHFNLMLARMEAWENDMRSESVEQRAAESRLSILDNHDSVTKLPNRHYFHRLITHSVEDAVERQELMALMFIDLDHFRRISDRYGYDVCDQLLASLALRLSEVLRSTDTLCRVGADEFAAVLPDIDHLDTVRKLAERLIVAMQQPFNANGRQHAITCSIGIACCPLHTHEQRLLLQHADQALKAAKLAGRNVWRLYDPNQMSRPQLQAS</sequence>
<dbReference type="Proteomes" id="UP000613113">
    <property type="component" value="Unassembled WGS sequence"/>
</dbReference>
<dbReference type="InterPro" id="IPR043128">
    <property type="entry name" value="Rev_trsase/Diguanyl_cyclase"/>
</dbReference>
<evidence type="ECO:0000313" key="4">
    <source>
        <dbReference type="EMBL" id="MBC3885763.1"/>
    </source>
</evidence>
<dbReference type="RefSeq" id="WP_186863324.1">
    <property type="nucleotide sequence ID" value="NZ_JACOGC010000004.1"/>
</dbReference>
<dbReference type="SMART" id="SM00267">
    <property type="entry name" value="GGDEF"/>
    <property type="match status" value="1"/>
</dbReference>
<feature type="domain" description="HAMP" evidence="2">
    <location>
        <begin position="186"/>
        <end position="239"/>
    </location>
</feature>
<dbReference type="EMBL" id="JACOGC010000004">
    <property type="protein sequence ID" value="MBC3885763.1"/>
    <property type="molecule type" value="Genomic_DNA"/>
</dbReference>
<feature type="transmembrane region" description="Helical" evidence="1">
    <location>
        <begin position="21"/>
        <end position="40"/>
    </location>
</feature>
<keyword evidence="5" id="KW-1185">Reference proteome</keyword>
<feature type="transmembrane region" description="Helical" evidence="1">
    <location>
        <begin position="159"/>
        <end position="181"/>
    </location>
</feature>
<dbReference type="NCBIfam" id="TIGR00254">
    <property type="entry name" value="GGDEF"/>
    <property type="match status" value="1"/>
</dbReference>
<reference evidence="4 5" key="1">
    <citation type="submission" date="2020-08" db="EMBL/GenBank/DDBJ databases">
        <title>Novel species isolated from subtropical streams in China.</title>
        <authorList>
            <person name="Lu H."/>
        </authorList>
    </citation>
    <scope>NUCLEOTIDE SEQUENCE [LARGE SCALE GENOMIC DNA]</scope>
    <source>
        <strain evidence="4 5">FT31W</strain>
    </source>
</reference>
<dbReference type="InterPro" id="IPR003660">
    <property type="entry name" value="HAMP_dom"/>
</dbReference>
<dbReference type="CDD" id="cd06225">
    <property type="entry name" value="HAMP"/>
    <property type="match status" value="1"/>
</dbReference>
<accession>A0ABR6YPQ1</accession>
<protein>
    <submittedName>
        <fullName evidence="4">Diguanylate cyclase</fullName>
    </submittedName>
</protein>
<dbReference type="PANTHER" id="PTHR44757:SF2">
    <property type="entry name" value="BIOFILM ARCHITECTURE MAINTENANCE PROTEIN MBAA"/>
    <property type="match status" value="1"/>
</dbReference>
<evidence type="ECO:0000313" key="5">
    <source>
        <dbReference type="Proteomes" id="UP000613113"/>
    </source>
</evidence>
<evidence type="ECO:0000259" key="2">
    <source>
        <dbReference type="PROSITE" id="PS50885"/>
    </source>
</evidence>
<evidence type="ECO:0000259" key="3">
    <source>
        <dbReference type="PROSITE" id="PS50887"/>
    </source>
</evidence>
<proteinExistence type="predicted"/>
<dbReference type="InterPro" id="IPR052155">
    <property type="entry name" value="Biofilm_reg_signaling"/>
</dbReference>
<gene>
    <name evidence="4" type="ORF">H8K27_11530</name>
</gene>
<feature type="domain" description="GGDEF" evidence="3">
    <location>
        <begin position="289"/>
        <end position="422"/>
    </location>
</feature>
<dbReference type="PANTHER" id="PTHR44757">
    <property type="entry name" value="DIGUANYLATE CYCLASE DGCP"/>
    <property type="match status" value="1"/>
</dbReference>
<dbReference type="SUPFAM" id="SSF55073">
    <property type="entry name" value="Nucleotide cyclase"/>
    <property type="match status" value="1"/>
</dbReference>
<comment type="caution">
    <text evidence="4">The sequence shown here is derived from an EMBL/GenBank/DDBJ whole genome shotgun (WGS) entry which is preliminary data.</text>
</comment>
<dbReference type="Gene3D" id="3.30.70.270">
    <property type="match status" value="1"/>
</dbReference>
<keyword evidence="1" id="KW-1133">Transmembrane helix</keyword>
<evidence type="ECO:0000256" key="1">
    <source>
        <dbReference type="SAM" id="Phobius"/>
    </source>
</evidence>
<dbReference type="InterPro" id="IPR000160">
    <property type="entry name" value="GGDEF_dom"/>
</dbReference>
<keyword evidence="1" id="KW-0812">Transmembrane</keyword>